<comment type="caution">
    <text evidence="2">The sequence shown here is derived from an EMBL/GenBank/DDBJ whole genome shotgun (WGS) entry which is preliminary data.</text>
</comment>
<reference evidence="2 3" key="1">
    <citation type="journal article" date="2019" name="Emerg. Microbes Infect.">
        <title>Comprehensive subspecies identification of 175 nontuberculous mycobacteria species based on 7547 genomic profiles.</title>
        <authorList>
            <person name="Matsumoto Y."/>
            <person name="Kinjo T."/>
            <person name="Motooka D."/>
            <person name="Nabeya D."/>
            <person name="Jung N."/>
            <person name="Uechi K."/>
            <person name="Horii T."/>
            <person name="Iida T."/>
            <person name="Fujita J."/>
            <person name="Nakamura S."/>
        </authorList>
    </citation>
    <scope>NUCLEOTIDE SEQUENCE [LARGE SCALE GENOMIC DNA]</scope>
    <source>
        <strain evidence="2 3">JCM 6377</strain>
    </source>
</reference>
<name>A0A7I9WDH2_MYCAG</name>
<sequence>MALPNPGNAIKAVGAGASTTSGTGLESGAVRCAAAIHAVNAARSNGGRGSVEKYAAGMVSVRVGTGCTVGATTSVPMVMLATPAVRTVRAETLMATPLENVARPG</sequence>
<evidence type="ECO:0000313" key="3">
    <source>
        <dbReference type="Proteomes" id="UP000465302"/>
    </source>
</evidence>
<gene>
    <name evidence="2" type="ORF">MAGR_67470</name>
</gene>
<feature type="region of interest" description="Disordered" evidence="1">
    <location>
        <begin position="1"/>
        <end position="21"/>
    </location>
</feature>
<dbReference type="AlphaFoldDB" id="A0A7I9WDH2"/>
<dbReference type="EMBL" id="BLKS01000004">
    <property type="protein sequence ID" value="GFG55306.1"/>
    <property type="molecule type" value="Genomic_DNA"/>
</dbReference>
<accession>A0A7I9WDH2</accession>
<evidence type="ECO:0000313" key="2">
    <source>
        <dbReference type="EMBL" id="GFG55306.1"/>
    </source>
</evidence>
<protein>
    <submittedName>
        <fullName evidence="2">Uncharacterized protein</fullName>
    </submittedName>
</protein>
<evidence type="ECO:0000256" key="1">
    <source>
        <dbReference type="SAM" id="MobiDB-lite"/>
    </source>
</evidence>
<dbReference type="Proteomes" id="UP000465302">
    <property type="component" value="Unassembled WGS sequence"/>
</dbReference>
<proteinExistence type="predicted"/>
<organism evidence="2 3">
    <name type="scientific">Mycolicibacterium agri</name>
    <name type="common">Mycobacterium agri</name>
    <dbReference type="NCBI Taxonomy" id="36811"/>
    <lineage>
        <taxon>Bacteria</taxon>
        <taxon>Bacillati</taxon>
        <taxon>Actinomycetota</taxon>
        <taxon>Actinomycetes</taxon>
        <taxon>Mycobacteriales</taxon>
        <taxon>Mycobacteriaceae</taxon>
        <taxon>Mycolicibacterium</taxon>
    </lineage>
</organism>